<feature type="domain" description="J" evidence="10">
    <location>
        <begin position="3"/>
        <end position="68"/>
    </location>
</feature>
<comment type="cofactor">
    <cofactor evidence="8">
        <name>[2Fe-2S] cluster</name>
        <dbReference type="ChEBI" id="CHEBI:190135"/>
    </cofactor>
</comment>
<dbReference type="CDD" id="cd06257">
    <property type="entry name" value="DnaJ"/>
    <property type="match status" value="1"/>
</dbReference>
<name>A0ABU2FEM8_9EURY</name>
<dbReference type="InterPro" id="IPR036010">
    <property type="entry name" value="2Fe-2S_ferredoxin-like_sf"/>
</dbReference>
<keyword evidence="13" id="KW-1185">Reference proteome</keyword>
<keyword evidence="7" id="KW-0411">Iron-sulfur</keyword>
<evidence type="ECO:0000313" key="12">
    <source>
        <dbReference type="EMBL" id="MDS0260717.1"/>
    </source>
</evidence>
<keyword evidence="2" id="KW-0813">Transport</keyword>
<dbReference type="PROSITE" id="PS00197">
    <property type="entry name" value="2FE2S_FER_1"/>
    <property type="match status" value="1"/>
</dbReference>
<accession>A0ABU2FEM8</accession>
<evidence type="ECO:0000256" key="4">
    <source>
        <dbReference type="ARBA" id="ARBA00022723"/>
    </source>
</evidence>
<dbReference type="InterPro" id="IPR001041">
    <property type="entry name" value="2Fe-2S_ferredoxin-type"/>
</dbReference>
<dbReference type="NCBIfam" id="NF041393">
    <property type="entry name" value="Frdxn_Halo"/>
    <property type="match status" value="1"/>
</dbReference>
<keyword evidence="3" id="KW-0001">2Fe-2S</keyword>
<gene>
    <name evidence="12" type="ORF">NDI56_15020</name>
</gene>
<dbReference type="PRINTS" id="PR00625">
    <property type="entry name" value="JDOMAIN"/>
</dbReference>
<evidence type="ECO:0000256" key="1">
    <source>
        <dbReference type="ARBA" id="ARBA00007874"/>
    </source>
</evidence>
<evidence type="ECO:0000256" key="9">
    <source>
        <dbReference type="SAM" id="MobiDB-lite"/>
    </source>
</evidence>
<dbReference type="Gene3D" id="1.10.287.110">
    <property type="entry name" value="DnaJ domain"/>
    <property type="match status" value="1"/>
</dbReference>
<keyword evidence="6" id="KW-0408">Iron</keyword>
<comment type="caution">
    <text evidence="12">The sequence shown here is derived from an EMBL/GenBank/DDBJ whole genome shotgun (WGS) entry which is preliminary data.</text>
</comment>
<dbReference type="SUPFAM" id="SSF54292">
    <property type="entry name" value="2Fe-2S ferredoxin-like"/>
    <property type="match status" value="1"/>
</dbReference>
<dbReference type="InterPro" id="IPR036869">
    <property type="entry name" value="J_dom_sf"/>
</dbReference>
<evidence type="ECO:0000256" key="2">
    <source>
        <dbReference type="ARBA" id="ARBA00022448"/>
    </source>
</evidence>
<evidence type="ECO:0000259" key="11">
    <source>
        <dbReference type="PROSITE" id="PS51085"/>
    </source>
</evidence>
<dbReference type="EMBL" id="JAMQON010000004">
    <property type="protein sequence ID" value="MDS0260717.1"/>
    <property type="molecule type" value="Genomic_DNA"/>
</dbReference>
<dbReference type="SUPFAM" id="SSF46565">
    <property type="entry name" value="Chaperone J-domain"/>
    <property type="match status" value="1"/>
</dbReference>
<dbReference type="Pfam" id="PF00226">
    <property type="entry name" value="DnaJ"/>
    <property type="match status" value="1"/>
</dbReference>
<sequence length="228" mass="24691">MASPYEILGVDPDADEAEIVDAYRERVKETHPDQGGSTEAFLAVKTAFERIENGWRPGDAVPESDVPGAPTGTTDADEAAGPAEPSEPEGVRVEYLNYEVMADKLWELTDDDLFEKAADGGLTPEDYGEFYVRDSESLLEAAERQGYAWPFACRGGACTNCAVAVVEGEMPSPSSHILPKELHDRGIRLSCIVAPETDAKIVYNVKHLPAVQDLLLPASRFEASSSTD</sequence>
<dbReference type="Pfam" id="PF00111">
    <property type="entry name" value="Fer2"/>
    <property type="match status" value="1"/>
</dbReference>
<keyword evidence="5" id="KW-0249">Electron transport</keyword>
<comment type="similarity">
    <text evidence="1">Belongs to the 2Fe2S plant-type ferredoxin family.</text>
</comment>
<dbReference type="InterPro" id="IPR012675">
    <property type="entry name" value="Beta-grasp_dom_sf"/>
</dbReference>
<evidence type="ECO:0000256" key="3">
    <source>
        <dbReference type="ARBA" id="ARBA00022714"/>
    </source>
</evidence>
<feature type="domain" description="2Fe-2S ferredoxin-type" evidence="11">
    <location>
        <begin position="118"/>
        <end position="207"/>
    </location>
</feature>
<dbReference type="RefSeq" id="WP_310920456.1">
    <property type="nucleotide sequence ID" value="NZ_JAMQON010000004.1"/>
</dbReference>
<proteinExistence type="inferred from homology"/>
<evidence type="ECO:0000313" key="13">
    <source>
        <dbReference type="Proteomes" id="UP001259659"/>
    </source>
</evidence>
<dbReference type="CDD" id="cd00207">
    <property type="entry name" value="fer2"/>
    <property type="match status" value="1"/>
</dbReference>
<dbReference type="InterPro" id="IPR001623">
    <property type="entry name" value="DnaJ_domain"/>
</dbReference>
<organism evidence="12 13">
    <name type="scientific">Haloarcula saliterrae</name>
    <dbReference type="NCBI Taxonomy" id="2950534"/>
    <lineage>
        <taxon>Archaea</taxon>
        <taxon>Methanobacteriati</taxon>
        <taxon>Methanobacteriota</taxon>
        <taxon>Stenosarchaea group</taxon>
        <taxon>Halobacteria</taxon>
        <taxon>Halobacteriales</taxon>
        <taxon>Haloarculaceae</taxon>
        <taxon>Haloarcula</taxon>
    </lineage>
</organism>
<protein>
    <submittedName>
        <fullName evidence="12">2Fe-2S iron-sulfur cluster-binding protein</fullName>
    </submittedName>
</protein>
<dbReference type="Proteomes" id="UP001259659">
    <property type="component" value="Unassembled WGS sequence"/>
</dbReference>
<evidence type="ECO:0000256" key="5">
    <source>
        <dbReference type="ARBA" id="ARBA00022982"/>
    </source>
</evidence>
<reference evidence="12 13" key="1">
    <citation type="submission" date="2022-06" db="EMBL/GenBank/DDBJ databases">
        <title>Haloarcula sp. a new haloarchaeum isolate from saline soil.</title>
        <authorList>
            <person name="Strakova D."/>
            <person name="Galisteo C."/>
            <person name="Sanchez-Porro C."/>
            <person name="Ventosa A."/>
        </authorList>
    </citation>
    <scope>NUCLEOTIDE SEQUENCE [LARGE SCALE GENOMIC DNA]</scope>
    <source>
        <strain evidence="12 13">S1CR25-12</strain>
    </source>
</reference>
<dbReference type="PANTHER" id="PTHR43112">
    <property type="entry name" value="FERREDOXIN"/>
    <property type="match status" value="1"/>
</dbReference>
<dbReference type="PROSITE" id="PS51085">
    <property type="entry name" value="2FE2S_FER_2"/>
    <property type="match status" value="1"/>
</dbReference>
<keyword evidence="4" id="KW-0479">Metal-binding</keyword>
<dbReference type="PANTHER" id="PTHR43112:SF3">
    <property type="entry name" value="FERREDOXIN-2, CHLOROPLASTIC"/>
    <property type="match status" value="1"/>
</dbReference>
<evidence type="ECO:0000256" key="7">
    <source>
        <dbReference type="ARBA" id="ARBA00023014"/>
    </source>
</evidence>
<evidence type="ECO:0000259" key="10">
    <source>
        <dbReference type="PROSITE" id="PS50076"/>
    </source>
</evidence>
<dbReference type="Gene3D" id="3.10.20.30">
    <property type="match status" value="1"/>
</dbReference>
<feature type="compositionally biased region" description="Low complexity" evidence="9">
    <location>
        <begin position="68"/>
        <end position="84"/>
    </location>
</feature>
<dbReference type="InterPro" id="IPR006058">
    <property type="entry name" value="2Fe2S_fd_BS"/>
</dbReference>
<dbReference type="SMART" id="SM00271">
    <property type="entry name" value="DnaJ"/>
    <property type="match status" value="1"/>
</dbReference>
<evidence type="ECO:0000256" key="6">
    <source>
        <dbReference type="ARBA" id="ARBA00023004"/>
    </source>
</evidence>
<dbReference type="InterPro" id="IPR053441">
    <property type="entry name" value="2Fe2S_Ferredoxin"/>
</dbReference>
<evidence type="ECO:0000256" key="8">
    <source>
        <dbReference type="ARBA" id="ARBA00034078"/>
    </source>
</evidence>
<feature type="region of interest" description="Disordered" evidence="9">
    <location>
        <begin position="54"/>
        <end position="89"/>
    </location>
</feature>
<dbReference type="PROSITE" id="PS50076">
    <property type="entry name" value="DNAJ_2"/>
    <property type="match status" value="1"/>
</dbReference>